<reference evidence="2 3" key="1">
    <citation type="submission" date="2018-11" db="EMBL/GenBank/DDBJ databases">
        <authorList>
            <consortium name="Pathogen Informatics"/>
        </authorList>
    </citation>
    <scope>NUCLEOTIDE SEQUENCE [LARGE SCALE GENOMIC DNA]</scope>
</reference>
<evidence type="ECO:0000313" key="3">
    <source>
        <dbReference type="Proteomes" id="UP000280834"/>
    </source>
</evidence>
<sequence>MHMFLFSLIDLLMKYFFCFMIFLCIFCLFKIILSMIIISGVKRNHYLFAYQNVIVDSFGFGKLSHSISFF</sequence>
<dbReference type="Proteomes" id="UP000280834">
    <property type="component" value="Unassembled WGS sequence"/>
</dbReference>
<organism evidence="2 3">
    <name type="scientific">Brugia timori</name>
    <dbReference type="NCBI Taxonomy" id="42155"/>
    <lineage>
        <taxon>Eukaryota</taxon>
        <taxon>Metazoa</taxon>
        <taxon>Ecdysozoa</taxon>
        <taxon>Nematoda</taxon>
        <taxon>Chromadorea</taxon>
        <taxon>Rhabditida</taxon>
        <taxon>Spirurina</taxon>
        <taxon>Spiruromorpha</taxon>
        <taxon>Filarioidea</taxon>
        <taxon>Onchocercidae</taxon>
        <taxon>Brugia</taxon>
    </lineage>
</organism>
<gene>
    <name evidence="2" type="ORF">BTMF_LOCUS14738</name>
</gene>
<evidence type="ECO:0000256" key="1">
    <source>
        <dbReference type="SAM" id="Phobius"/>
    </source>
</evidence>
<accession>A0A3P7ZN04</accession>
<keyword evidence="1" id="KW-1133">Transmembrane helix</keyword>
<name>A0A3P7ZN04_9BILA</name>
<keyword evidence="1" id="KW-0472">Membrane</keyword>
<dbReference type="EMBL" id="UZAG01021545">
    <property type="protein sequence ID" value="VDO50845.1"/>
    <property type="molecule type" value="Genomic_DNA"/>
</dbReference>
<keyword evidence="1" id="KW-0812">Transmembrane</keyword>
<protein>
    <submittedName>
        <fullName evidence="2">Uncharacterized protein</fullName>
    </submittedName>
</protein>
<keyword evidence="3" id="KW-1185">Reference proteome</keyword>
<proteinExistence type="predicted"/>
<dbReference type="AlphaFoldDB" id="A0A3P7ZN04"/>
<feature type="transmembrane region" description="Helical" evidence="1">
    <location>
        <begin position="12"/>
        <end position="38"/>
    </location>
</feature>
<evidence type="ECO:0000313" key="2">
    <source>
        <dbReference type="EMBL" id="VDO50845.1"/>
    </source>
</evidence>